<evidence type="ECO:0000256" key="7">
    <source>
        <dbReference type="ARBA" id="ARBA00023137"/>
    </source>
</evidence>
<keyword evidence="2" id="KW-0728">SH3 domain</keyword>
<evidence type="ECO:0000256" key="4">
    <source>
        <dbReference type="ARBA" id="ARBA00022741"/>
    </source>
</evidence>
<dbReference type="InterPro" id="IPR020635">
    <property type="entry name" value="Tyr_kinase_cat_dom"/>
</dbReference>
<keyword evidence="5" id="KW-0418">Kinase</keyword>
<organism evidence="13 14">
    <name type="scientific">Chrysodeixis includens</name>
    <name type="common">Soybean looper</name>
    <name type="synonym">Pseudoplusia includens</name>
    <dbReference type="NCBI Taxonomy" id="689277"/>
    <lineage>
        <taxon>Eukaryota</taxon>
        <taxon>Metazoa</taxon>
        <taxon>Ecdysozoa</taxon>
        <taxon>Arthropoda</taxon>
        <taxon>Hexapoda</taxon>
        <taxon>Insecta</taxon>
        <taxon>Pterygota</taxon>
        <taxon>Neoptera</taxon>
        <taxon>Endopterygota</taxon>
        <taxon>Lepidoptera</taxon>
        <taxon>Glossata</taxon>
        <taxon>Ditrysia</taxon>
        <taxon>Noctuoidea</taxon>
        <taxon>Noctuidae</taxon>
        <taxon>Plusiinae</taxon>
        <taxon>Chrysodeixis</taxon>
    </lineage>
</organism>
<evidence type="ECO:0000256" key="1">
    <source>
        <dbReference type="ARBA" id="ARBA00011903"/>
    </source>
</evidence>
<dbReference type="SMART" id="SM00285">
    <property type="entry name" value="PBD"/>
    <property type="match status" value="1"/>
</dbReference>
<evidence type="ECO:0000259" key="12">
    <source>
        <dbReference type="PROSITE" id="PS50108"/>
    </source>
</evidence>
<dbReference type="InterPro" id="IPR000095">
    <property type="entry name" value="CRIB_dom"/>
</dbReference>
<feature type="region of interest" description="Disordered" evidence="10">
    <location>
        <begin position="801"/>
        <end position="834"/>
    </location>
</feature>
<keyword evidence="7" id="KW-0829">Tyrosine-protein kinase</keyword>
<comment type="catalytic activity">
    <reaction evidence="8">
        <text>L-threonyl-[protein] + ATP = O-phospho-L-threonyl-[protein] + ADP + H(+)</text>
        <dbReference type="Rhea" id="RHEA:46608"/>
        <dbReference type="Rhea" id="RHEA-COMP:11060"/>
        <dbReference type="Rhea" id="RHEA-COMP:11605"/>
        <dbReference type="ChEBI" id="CHEBI:15378"/>
        <dbReference type="ChEBI" id="CHEBI:30013"/>
        <dbReference type="ChEBI" id="CHEBI:30616"/>
        <dbReference type="ChEBI" id="CHEBI:61977"/>
        <dbReference type="ChEBI" id="CHEBI:456216"/>
        <dbReference type="EC" id="2.7.11.1"/>
    </reaction>
</comment>
<accession>A0A9P0BMD2</accession>
<dbReference type="PROSITE" id="PS00107">
    <property type="entry name" value="PROTEIN_KINASE_ATP"/>
    <property type="match status" value="1"/>
</dbReference>
<dbReference type="GO" id="GO:0004715">
    <property type="term" value="F:non-membrane spanning protein tyrosine kinase activity"/>
    <property type="evidence" value="ECO:0007669"/>
    <property type="project" value="UniProtKB-EC"/>
</dbReference>
<keyword evidence="6 9" id="KW-0067">ATP-binding</keyword>
<dbReference type="Proteomes" id="UP001154114">
    <property type="component" value="Chromosome 1"/>
</dbReference>
<feature type="compositionally biased region" description="Polar residues" evidence="10">
    <location>
        <begin position="560"/>
        <end position="574"/>
    </location>
</feature>
<dbReference type="OrthoDB" id="4062651at2759"/>
<dbReference type="GO" id="GO:0002009">
    <property type="term" value="P:morphogenesis of an epithelium"/>
    <property type="evidence" value="ECO:0007669"/>
    <property type="project" value="UniProtKB-ARBA"/>
</dbReference>
<dbReference type="PANTHER" id="PTHR24418">
    <property type="entry name" value="TYROSINE-PROTEIN KINASE"/>
    <property type="match status" value="1"/>
</dbReference>
<dbReference type="Gene3D" id="1.10.510.10">
    <property type="entry name" value="Transferase(Phosphotransferase) domain 1"/>
    <property type="match status" value="1"/>
</dbReference>
<feature type="domain" description="Protein kinase" evidence="11">
    <location>
        <begin position="126"/>
        <end position="388"/>
    </location>
</feature>
<dbReference type="Gene3D" id="3.30.200.20">
    <property type="entry name" value="Phosphorylase Kinase, domain 1"/>
    <property type="match status" value="1"/>
</dbReference>
<feature type="binding site" evidence="9">
    <location>
        <position position="157"/>
    </location>
    <ligand>
        <name>ATP</name>
        <dbReference type="ChEBI" id="CHEBI:30616"/>
    </ligand>
</feature>
<evidence type="ECO:0000256" key="5">
    <source>
        <dbReference type="ARBA" id="ARBA00022777"/>
    </source>
</evidence>
<keyword evidence="14" id="KW-1185">Reference proteome</keyword>
<dbReference type="PROSITE" id="PS50108">
    <property type="entry name" value="CRIB"/>
    <property type="match status" value="1"/>
</dbReference>
<gene>
    <name evidence="13" type="ORF">CINC_LOCUS613</name>
</gene>
<dbReference type="Pfam" id="PF07714">
    <property type="entry name" value="PK_Tyr_Ser-Thr"/>
    <property type="match status" value="1"/>
</dbReference>
<sequence length="1324" mass="147214">MAFTESAAGVEDRECLNDFLEEAELQQYYELFRDVLKVTKVSQLKFVVTEDLVQIGMSRPEQRRYKKLYSKYFPNPYISKIRKMLKSHKKRDQNLQGPSCIPLESQPFFDNNVKVPTKHIISIEDITINKELGMGQFGVVQQGTWTTGNQRLQVAIKCLGHERMTSNSTEFLKEAAVMHSIEHPNIVRLYGVVLHLDSLMLVTELAPLRSLLECLREVSLRLNFPVPNLCEFAEQICDGMTYLESKRLIHRDLAARNILVFSKDRVKISDFGLSRALGVGKDYYQTNYNVNLKLPVAWCAPECILFLRFTSASDVWAFGVCLWEMFTYGFQPWAAFSGQQILEAIDSPNFQRLERPECCPEAYYSTMLECWAHDFNNRPKFKDLGPKLRSIRPEQAQATVNFQKPEEGRRNSFLEYKAGQVITVLGKEAMTKSPLWYGVLPGGACGMFDPTQTKPYVAPEKNVCHVSGTLSPHPSRHSARSIRTSLLRSDVKRHTYTGKRTIQRSMISSPQGDVKHTGHVGLDGAYFGDISFLDPAGCPPRQVVTPYKPSEDLEQVPLINPNSPSHLTGASGTTPYPMLASHTSDSRPDCDDDASRENRTRSLRRTNQRSSSEPTTSKSILSKVRSATLGRSHKTDNSAVPKTDEIHEYHEISDTDTEPINNASSCPSSSKHNPDNQADFCESLLKEMESLFRQIDNNQNEEVPDPRPETAAERQPTTTAAKPTVCRPNTLSKMERKKGKAPETVTSNMKLMSAHDTKTLNTAVALANEITAKSMMDLNTEKKFPQSPNDRTKFSFKFPLTLHHGSGHDADKEKEGTGRQERRNFSEEARSVPDLQSTITAESRMAYTSLIEDPTSSFEVFTHSRSSNQFMQTERPPLEVDMDFNSQNVLPLPPRTTKPKLVDKPRHFRKYPLRIPCEAITTQIVTGAPLQLSPIIYQNTANPQGPSGSVGPGVHRPTFFAVSPPRVIKVVEVEAHLSHVNNVAGVCLVNNVANVNHGNNVAGVCLVNNVASVNHGNNVANVNHGNNVANVSHGNNVAGVCLVNNVANVNHGNNVASVNHGNNVANVNHGNNVANVSHGNNVSNVSHVNNVATFNQVNNDATLSHENNTPNMSSMPYMVNANHVNNVATNQFNDDARLSHEKNTHDLTDSPNLSNTNPFCLAGSSNGNPFTAQTAENLFATTAPSETQAPIIIDDDIESSDDNIMEDDNDDVEIIDNVTDHVSTEDLLNLPTYRPCGRQSGVDSDEVRIMTKVLKRQFNAEQCIQALDACDWDIHTALKVAEIKLRVGHLLTFEACKDYLESCNDADASNDSVMTNHEEYSTSD</sequence>
<dbReference type="CDD" id="cd09539">
    <property type="entry name" value="SAM_TNK-like"/>
    <property type="match status" value="1"/>
</dbReference>
<dbReference type="InterPro" id="IPR055175">
    <property type="entry name" value="ACK/TNK-like_SAM"/>
</dbReference>
<dbReference type="GO" id="GO:0005524">
    <property type="term" value="F:ATP binding"/>
    <property type="evidence" value="ECO:0007669"/>
    <property type="project" value="UniProtKB-UniRule"/>
</dbReference>
<dbReference type="SUPFAM" id="SSF56112">
    <property type="entry name" value="Protein kinase-like (PK-like)"/>
    <property type="match status" value="1"/>
</dbReference>
<evidence type="ECO:0000256" key="10">
    <source>
        <dbReference type="SAM" id="MobiDB-lite"/>
    </source>
</evidence>
<dbReference type="InterPro" id="IPR001245">
    <property type="entry name" value="Ser-Thr/Tyr_kinase_cat_dom"/>
</dbReference>
<dbReference type="InterPro" id="IPR011009">
    <property type="entry name" value="Kinase-like_dom_sf"/>
</dbReference>
<evidence type="ECO:0000256" key="9">
    <source>
        <dbReference type="PROSITE-ProRule" id="PRU10141"/>
    </source>
</evidence>
<dbReference type="SMART" id="SM00219">
    <property type="entry name" value="TyrKc"/>
    <property type="match status" value="1"/>
</dbReference>
<feature type="region of interest" description="Disordered" evidence="10">
    <location>
        <begin position="554"/>
        <end position="677"/>
    </location>
</feature>
<feature type="compositionally biased region" description="Polar residues" evidence="10">
    <location>
        <begin position="715"/>
        <end position="724"/>
    </location>
</feature>
<evidence type="ECO:0000256" key="3">
    <source>
        <dbReference type="ARBA" id="ARBA00022679"/>
    </source>
</evidence>
<dbReference type="InterPro" id="IPR008266">
    <property type="entry name" value="Tyr_kinase_AS"/>
</dbReference>
<dbReference type="PRINTS" id="PR00109">
    <property type="entry name" value="TYRKINASE"/>
</dbReference>
<name>A0A9P0BMD2_CHRIL</name>
<evidence type="ECO:0000256" key="6">
    <source>
        <dbReference type="ARBA" id="ARBA00022840"/>
    </source>
</evidence>
<evidence type="ECO:0000259" key="11">
    <source>
        <dbReference type="PROSITE" id="PS50011"/>
    </source>
</evidence>
<feature type="compositionally biased region" description="Polar residues" evidence="10">
    <location>
        <begin position="608"/>
        <end position="620"/>
    </location>
</feature>
<dbReference type="GO" id="GO:0004674">
    <property type="term" value="F:protein serine/threonine kinase activity"/>
    <property type="evidence" value="ECO:0007669"/>
    <property type="project" value="UniProtKB-EC"/>
</dbReference>
<feature type="compositionally biased region" description="Basic and acidic residues" evidence="10">
    <location>
        <begin position="642"/>
        <end position="653"/>
    </location>
</feature>
<dbReference type="InterPro" id="IPR017441">
    <property type="entry name" value="Protein_kinase_ATP_BS"/>
</dbReference>
<evidence type="ECO:0000313" key="14">
    <source>
        <dbReference type="Proteomes" id="UP001154114"/>
    </source>
</evidence>
<evidence type="ECO:0000256" key="2">
    <source>
        <dbReference type="ARBA" id="ARBA00022443"/>
    </source>
</evidence>
<dbReference type="InterPro" id="IPR050198">
    <property type="entry name" value="Non-receptor_tyrosine_kinases"/>
</dbReference>
<feature type="region of interest" description="Disordered" evidence="10">
    <location>
        <begin position="697"/>
        <end position="724"/>
    </location>
</feature>
<feature type="compositionally biased region" description="Polar residues" evidence="10">
    <location>
        <begin position="658"/>
        <end position="671"/>
    </location>
</feature>
<dbReference type="EMBL" id="LR824004">
    <property type="protein sequence ID" value="CAH0578273.1"/>
    <property type="molecule type" value="Genomic_DNA"/>
</dbReference>
<dbReference type="PROSITE" id="PS00109">
    <property type="entry name" value="PROTEIN_KINASE_TYR"/>
    <property type="match status" value="1"/>
</dbReference>
<keyword evidence="4 9" id="KW-0547">Nucleotide-binding</keyword>
<proteinExistence type="predicted"/>
<dbReference type="PROSITE" id="PS50011">
    <property type="entry name" value="PROTEIN_KINASE_DOM"/>
    <property type="match status" value="1"/>
</dbReference>
<reference evidence="13" key="1">
    <citation type="submission" date="2021-12" db="EMBL/GenBank/DDBJ databases">
        <authorList>
            <person name="King R."/>
        </authorList>
    </citation>
    <scope>NUCLEOTIDE SEQUENCE</scope>
</reference>
<dbReference type="FunFam" id="1.10.510.10:FF:000521">
    <property type="entry name" value="Tyrosine-protein kinase pr2"/>
    <property type="match status" value="1"/>
</dbReference>
<dbReference type="InterPro" id="IPR049587">
    <property type="entry name" value="TNK-like_SAM"/>
</dbReference>
<dbReference type="EC" id="2.7.10.2" evidence="1"/>
<evidence type="ECO:0000256" key="8">
    <source>
        <dbReference type="ARBA" id="ARBA00047899"/>
    </source>
</evidence>
<dbReference type="Pfam" id="PF22931">
    <property type="entry name" value="SAM_TNK"/>
    <property type="match status" value="1"/>
</dbReference>
<keyword evidence="3" id="KW-0808">Transferase</keyword>
<feature type="compositionally biased region" description="Basic and acidic residues" evidence="10">
    <location>
        <begin position="806"/>
        <end position="831"/>
    </location>
</feature>
<feature type="compositionally biased region" description="Basic and acidic residues" evidence="10">
    <location>
        <begin position="584"/>
        <end position="600"/>
    </location>
</feature>
<dbReference type="InterPro" id="IPR000719">
    <property type="entry name" value="Prot_kinase_dom"/>
</dbReference>
<feature type="domain" description="CRIB" evidence="12">
    <location>
        <begin position="507"/>
        <end position="521"/>
    </location>
</feature>
<evidence type="ECO:0000313" key="13">
    <source>
        <dbReference type="EMBL" id="CAH0578273.1"/>
    </source>
</evidence>
<protein>
    <recommendedName>
        <fullName evidence="1">non-specific protein-tyrosine kinase</fullName>
        <ecNumber evidence="1">2.7.10.2</ecNumber>
    </recommendedName>
</protein>